<accession>A0A5A9NCJ0</accession>
<sequence>MGEYKHASLVEPPGDPGSPPQTDSGWSSAAVFMYRFSGPKTLLSSGWRRCEQWGGKESRTMPFDRQNSIASTERCDQLLLRRRKHLRLQGHTSMSDKVLEKGQKAYVLHLP</sequence>
<dbReference type="Proteomes" id="UP000324632">
    <property type="component" value="Chromosome 20"/>
</dbReference>
<reference evidence="2 3" key="1">
    <citation type="journal article" date="2019" name="Mol. Ecol. Resour.">
        <title>Chromosome-level genome assembly of Triplophysa tibetana, a fish adapted to the harsh high-altitude environment of the Tibetan Plateau.</title>
        <authorList>
            <person name="Yang X."/>
            <person name="Liu H."/>
            <person name="Ma Z."/>
            <person name="Zou Y."/>
            <person name="Zou M."/>
            <person name="Mao Y."/>
            <person name="Li X."/>
            <person name="Wang H."/>
            <person name="Chen T."/>
            <person name="Wang W."/>
            <person name="Yang R."/>
        </authorList>
    </citation>
    <scope>NUCLEOTIDE SEQUENCE [LARGE SCALE GENOMIC DNA]</scope>
    <source>
        <strain evidence="2">TTIB1903HZAU</strain>
        <tissue evidence="2">Muscle</tissue>
    </source>
</reference>
<organism evidence="2 3">
    <name type="scientific">Triplophysa tibetana</name>
    <dbReference type="NCBI Taxonomy" id="1572043"/>
    <lineage>
        <taxon>Eukaryota</taxon>
        <taxon>Metazoa</taxon>
        <taxon>Chordata</taxon>
        <taxon>Craniata</taxon>
        <taxon>Vertebrata</taxon>
        <taxon>Euteleostomi</taxon>
        <taxon>Actinopterygii</taxon>
        <taxon>Neopterygii</taxon>
        <taxon>Teleostei</taxon>
        <taxon>Ostariophysi</taxon>
        <taxon>Cypriniformes</taxon>
        <taxon>Nemacheilidae</taxon>
        <taxon>Triplophysa</taxon>
    </lineage>
</organism>
<protein>
    <submittedName>
        <fullName evidence="2">Uncharacterized protein</fullName>
    </submittedName>
</protein>
<evidence type="ECO:0000313" key="3">
    <source>
        <dbReference type="Proteomes" id="UP000324632"/>
    </source>
</evidence>
<name>A0A5A9NCJ0_9TELE</name>
<evidence type="ECO:0000256" key="1">
    <source>
        <dbReference type="SAM" id="MobiDB-lite"/>
    </source>
</evidence>
<dbReference type="AlphaFoldDB" id="A0A5A9NCJ0"/>
<proteinExistence type="predicted"/>
<comment type="caution">
    <text evidence="2">The sequence shown here is derived from an EMBL/GenBank/DDBJ whole genome shotgun (WGS) entry which is preliminary data.</text>
</comment>
<feature type="region of interest" description="Disordered" evidence="1">
    <location>
        <begin position="1"/>
        <end position="25"/>
    </location>
</feature>
<gene>
    <name evidence="2" type="ORF">E1301_Tti021855</name>
</gene>
<dbReference type="EMBL" id="SOYY01000020">
    <property type="protein sequence ID" value="KAA0706766.1"/>
    <property type="molecule type" value="Genomic_DNA"/>
</dbReference>
<keyword evidence="3" id="KW-1185">Reference proteome</keyword>
<evidence type="ECO:0000313" key="2">
    <source>
        <dbReference type="EMBL" id="KAA0706766.1"/>
    </source>
</evidence>